<dbReference type="InterPro" id="IPR036423">
    <property type="entry name" value="SOD-like_Cu/Zn_dom_sf"/>
</dbReference>
<dbReference type="SUPFAM" id="SSF49329">
    <property type="entry name" value="Cu,Zn superoxide dismutase-like"/>
    <property type="match status" value="1"/>
</dbReference>
<accession>A0A1B0DD21</accession>
<dbReference type="Proteomes" id="UP000092462">
    <property type="component" value="Unassembled WGS sequence"/>
</dbReference>
<dbReference type="EMBL" id="AJVK01031567">
    <property type="status" value="NOT_ANNOTATED_CDS"/>
    <property type="molecule type" value="Genomic_DNA"/>
</dbReference>
<dbReference type="AlphaFoldDB" id="A0A1B0DD21"/>
<dbReference type="InterPro" id="IPR018152">
    <property type="entry name" value="SOD_Cu/Zn_BS"/>
</dbReference>
<evidence type="ECO:0000256" key="5">
    <source>
        <dbReference type="ARBA" id="ARBA00023002"/>
    </source>
</evidence>
<evidence type="ECO:0000256" key="3">
    <source>
        <dbReference type="ARBA" id="ARBA00022833"/>
    </source>
</evidence>
<dbReference type="VEuPathDB" id="VectorBase:PPAI005792"/>
<evidence type="ECO:0000256" key="2">
    <source>
        <dbReference type="ARBA" id="ARBA00022723"/>
    </source>
</evidence>
<keyword evidence="2" id="KW-0479">Metal-binding</keyword>
<dbReference type="VEuPathDB" id="VectorBase:PPAPM1_002426"/>
<dbReference type="EnsemblMetazoa" id="PPAI005792-RA">
    <property type="protein sequence ID" value="PPAI005792-PA"/>
    <property type="gene ID" value="PPAI005792"/>
</dbReference>
<evidence type="ECO:0000313" key="8">
    <source>
        <dbReference type="EnsemblMetazoa" id="PPAI005792-PA"/>
    </source>
</evidence>
<evidence type="ECO:0000259" key="7">
    <source>
        <dbReference type="Pfam" id="PF00080"/>
    </source>
</evidence>
<evidence type="ECO:0000256" key="4">
    <source>
        <dbReference type="ARBA" id="ARBA00022862"/>
    </source>
</evidence>
<dbReference type="GO" id="GO:0005507">
    <property type="term" value="F:copper ion binding"/>
    <property type="evidence" value="ECO:0007669"/>
    <property type="project" value="InterPro"/>
</dbReference>
<evidence type="ECO:0000313" key="9">
    <source>
        <dbReference type="Proteomes" id="UP000092462"/>
    </source>
</evidence>
<sequence length="207" mass="22396">MDNHCPSDDTVQTIETDHVVAEGGEGTSILISLDIAQVAAVTDFVIGSSMENKPLRAIAVLSQSDTVRGNITFSQPSCTEPTFVEISIEGLPPGPHGFHIHERGDLSGGCGSTGSHFNPDKKIMILVLILVRHQSTNRSTSHEGANEKNRSDNVEVLHLWAVERLLDGMSRGDSQSDWITTLLKLKKFGSSRPSVLLAITRAKIETT</sequence>
<keyword evidence="5" id="KW-0560">Oxidoreductase</keyword>
<reference evidence="8" key="1">
    <citation type="submission" date="2022-08" db="UniProtKB">
        <authorList>
            <consortium name="EnsemblMetazoa"/>
        </authorList>
    </citation>
    <scope>IDENTIFICATION</scope>
    <source>
        <strain evidence="8">Israel</strain>
    </source>
</reference>
<keyword evidence="3" id="KW-0862">Zinc</keyword>
<evidence type="ECO:0000256" key="1">
    <source>
        <dbReference type="ARBA" id="ARBA00012682"/>
    </source>
</evidence>
<name>A0A1B0DD21_PHLPP</name>
<dbReference type="PANTHER" id="PTHR10003">
    <property type="entry name" value="SUPEROXIDE DISMUTASE CU-ZN -RELATED"/>
    <property type="match status" value="1"/>
</dbReference>
<dbReference type="EMBL" id="AJVK01031566">
    <property type="status" value="NOT_ANNOTATED_CDS"/>
    <property type="molecule type" value="Genomic_DNA"/>
</dbReference>
<protein>
    <recommendedName>
        <fullName evidence="1">superoxide dismutase</fullName>
        <ecNumber evidence="1">1.15.1.1</ecNumber>
    </recommendedName>
</protein>
<feature type="domain" description="Superoxide dismutase copper/zinc binding" evidence="7">
    <location>
        <begin position="67"/>
        <end position="144"/>
    </location>
</feature>
<dbReference type="GO" id="GO:0004784">
    <property type="term" value="F:superoxide dismutase activity"/>
    <property type="evidence" value="ECO:0007669"/>
    <property type="project" value="UniProtKB-EC"/>
</dbReference>
<dbReference type="InterPro" id="IPR024134">
    <property type="entry name" value="SOD_Cu/Zn_/chaperone"/>
</dbReference>
<dbReference type="EC" id="1.15.1.1" evidence="1"/>
<comment type="catalytic activity">
    <reaction evidence="6">
        <text>2 superoxide + 2 H(+) = H2O2 + O2</text>
        <dbReference type="Rhea" id="RHEA:20696"/>
        <dbReference type="ChEBI" id="CHEBI:15378"/>
        <dbReference type="ChEBI" id="CHEBI:15379"/>
        <dbReference type="ChEBI" id="CHEBI:16240"/>
        <dbReference type="ChEBI" id="CHEBI:18421"/>
        <dbReference type="EC" id="1.15.1.1"/>
    </reaction>
</comment>
<organism evidence="8 9">
    <name type="scientific">Phlebotomus papatasi</name>
    <name type="common">Sandfly</name>
    <dbReference type="NCBI Taxonomy" id="29031"/>
    <lineage>
        <taxon>Eukaryota</taxon>
        <taxon>Metazoa</taxon>
        <taxon>Ecdysozoa</taxon>
        <taxon>Arthropoda</taxon>
        <taxon>Hexapoda</taxon>
        <taxon>Insecta</taxon>
        <taxon>Pterygota</taxon>
        <taxon>Neoptera</taxon>
        <taxon>Endopterygota</taxon>
        <taxon>Diptera</taxon>
        <taxon>Nematocera</taxon>
        <taxon>Psychodoidea</taxon>
        <taxon>Psychodidae</taxon>
        <taxon>Phlebotomus</taxon>
        <taxon>Phlebotomus</taxon>
    </lineage>
</organism>
<dbReference type="PROSITE" id="PS00087">
    <property type="entry name" value="SOD_CU_ZN_1"/>
    <property type="match status" value="1"/>
</dbReference>
<keyword evidence="9" id="KW-1185">Reference proteome</keyword>
<dbReference type="Gene3D" id="2.60.40.200">
    <property type="entry name" value="Superoxide dismutase, copper/zinc binding domain"/>
    <property type="match status" value="1"/>
</dbReference>
<proteinExistence type="predicted"/>
<keyword evidence="4" id="KW-0049">Antioxidant</keyword>
<evidence type="ECO:0000256" key="6">
    <source>
        <dbReference type="ARBA" id="ARBA00049204"/>
    </source>
</evidence>
<dbReference type="Pfam" id="PF00080">
    <property type="entry name" value="Sod_Cu"/>
    <property type="match status" value="1"/>
</dbReference>
<dbReference type="InterPro" id="IPR001424">
    <property type="entry name" value="SOD_Cu_Zn_dom"/>
</dbReference>